<protein>
    <submittedName>
        <fullName evidence="2">Uncharacterized protein</fullName>
    </submittedName>
</protein>
<evidence type="ECO:0000256" key="1">
    <source>
        <dbReference type="SAM" id="MobiDB-lite"/>
    </source>
</evidence>
<evidence type="ECO:0000313" key="2">
    <source>
        <dbReference type="EMBL" id="BCU03122.1"/>
    </source>
</evidence>
<evidence type="ECO:0000313" key="3">
    <source>
        <dbReference type="Proteomes" id="UP001253637"/>
    </source>
</evidence>
<feature type="compositionally biased region" description="Basic residues" evidence="1">
    <location>
        <begin position="14"/>
        <end position="26"/>
    </location>
</feature>
<dbReference type="Proteomes" id="UP001253637">
    <property type="component" value="Segment"/>
</dbReference>
<proteinExistence type="predicted"/>
<feature type="compositionally biased region" description="Low complexity" evidence="1">
    <location>
        <begin position="27"/>
        <end position="39"/>
    </location>
</feature>
<dbReference type="EMBL" id="LC625835">
    <property type="protein sequence ID" value="BCU03122.1"/>
    <property type="molecule type" value="Genomic_DNA"/>
</dbReference>
<accession>A0A811BQN9</accession>
<sequence>MATVARSAWTPEHKKPRRWASRRGATRTRGASAQRQQQQGREEHQVDALLVQCDGSTTTVTVDRRTGKGMAEALGCVGICRWPHAYTLDTVVAGGDRVYRYDVWIDEEASPLVELGAARRPRTRPDNLYASLAAHPLNEATDHIIGGAALLVSIVDQGPARHLREADWQHIWAAVSGGDDDDDALAVANCHGATALCRRADRERFS</sequence>
<reference evidence="2" key="1">
    <citation type="submission" date="2021-04" db="EMBL/GenBank/DDBJ databases">
        <title>Draft Genome Sequence of Pandoravirus japonicus, Isolated from the Sabaishi River of Niigata, Japan.</title>
        <authorList>
            <person name="Hosokawa N."/>
            <person name="Takahashi H."/>
            <person name="Aoki K."/>
            <person name="Takemura M."/>
        </authorList>
    </citation>
    <scope>NUCLEOTIDE SEQUENCE</scope>
</reference>
<name>A0A811BQN9_9VIRU</name>
<feature type="region of interest" description="Disordered" evidence="1">
    <location>
        <begin position="1"/>
        <end position="44"/>
    </location>
</feature>
<organism evidence="2 3">
    <name type="scientific">Pandoravirus japonicus</name>
    <dbReference type="NCBI Taxonomy" id="2823154"/>
    <lineage>
        <taxon>Viruses</taxon>
        <taxon>Pandoravirus</taxon>
    </lineage>
</organism>